<dbReference type="EMBL" id="LQOF01000408">
    <property type="protein sequence ID" value="KXT64521.1"/>
    <property type="molecule type" value="Genomic_DNA"/>
</dbReference>
<dbReference type="PANTHER" id="PTHR46558:SF15">
    <property type="entry name" value="HELIX-TURN-HELIX DOMAIN PROTEIN"/>
    <property type="match status" value="1"/>
</dbReference>
<dbReference type="CDD" id="cd00093">
    <property type="entry name" value="HTH_XRE"/>
    <property type="match status" value="1"/>
</dbReference>
<sequence>MNINELRKKNNLSQDEFANLFHVSRQTVSSWENGKSYPDVEMLIKISQHFGISVDDLVKNEMHLTTSNKSKTKSRLWLIALPIFVLICVIAVGIWNKHNSQSVNFSMKDDKTYRSNDTAQTSLTVAKGYFTVPKAGKLEVKVNATTDNSNLHLTIVDNNNHHYYQIDGDDLKDSQKLYFKSGDYCIRITADAYTEKVVSLDYNIKVNS</sequence>
<gene>
    <name evidence="4" type="ORF">SGADD02_02037</name>
</gene>
<proteinExistence type="predicted"/>
<dbReference type="Gene3D" id="2.60.120.380">
    <property type="match status" value="1"/>
</dbReference>
<evidence type="ECO:0000313" key="4">
    <source>
        <dbReference type="EMBL" id="KXT64521.1"/>
    </source>
</evidence>
<organism evidence="4 5">
    <name type="scientific">Streptococcus gallolyticus</name>
    <dbReference type="NCBI Taxonomy" id="315405"/>
    <lineage>
        <taxon>Bacteria</taxon>
        <taxon>Bacillati</taxon>
        <taxon>Bacillota</taxon>
        <taxon>Bacilli</taxon>
        <taxon>Lactobacillales</taxon>
        <taxon>Streptococcaceae</taxon>
        <taxon>Streptococcus</taxon>
    </lineage>
</organism>
<protein>
    <recommendedName>
        <fullName evidence="3">HTH cro/C1-type domain-containing protein</fullName>
    </recommendedName>
</protein>
<keyword evidence="2" id="KW-0812">Transmembrane</keyword>
<dbReference type="Pfam" id="PF01381">
    <property type="entry name" value="HTH_3"/>
    <property type="match status" value="1"/>
</dbReference>
<dbReference type="PROSITE" id="PS50943">
    <property type="entry name" value="HTH_CROC1"/>
    <property type="match status" value="1"/>
</dbReference>
<evidence type="ECO:0000256" key="2">
    <source>
        <dbReference type="SAM" id="Phobius"/>
    </source>
</evidence>
<keyword evidence="1" id="KW-0238">DNA-binding</keyword>
<dbReference type="SUPFAM" id="SSF47413">
    <property type="entry name" value="lambda repressor-like DNA-binding domains"/>
    <property type="match status" value="1"/>
</dbReference>
<dbReference type="SMART" id="SM00530">
    <property type="entry name" value="HTH_XRE"/>
    <property type="match status" value="1"/>
</dbReference>
<comment type="caution">
    <text evidence="4">The sequence shown here is derived from an EMBL/GenBank/DDBJ whole genome shotgun (WGS) entry which is preliminary data.</text>
</comment>
<name>A0A139MLW0_9STRE</name>
<keyword evidence="2" id="KW-0472">Membrane</keyword>
<feature type="transmembrane region" description="Helical" evidence="2">
    <location>
        <begin position="76"/>
        <end position="95"/>
    </location>
</feature>
<keyword evidence="2" id="KW-1133">Transmembrane helix</keyword>
<dbReference type="InterPro" id="IPR010982">
    <property type="entry name" value="Lambda_DNA-bd_dom_sf"/>
</dbReference>
<evidence type="ECO:0000256" key="1">
    <source>
        <dbReference type="ARBA" id="ARBA00023125"/>
    </source>
</evidence>
<reference evidence="4 5" key="1">
    <citation type="submission" date="2016-01" db="EMBL/GenBank/DDBJ databases">
        <title>Highly variable Streptococcus oralis are common among viridans streptococci isolated from primates.</title>
        <authorList>
            <person name="Denapaite D."/>
            <person name="Rieger M."/>
            <person name="Koendgen S."/>
            <person name="Brueckner R."/>
            <person name="Ochigava I."/>
            <person name="Kappeler P."/>
            <person name="Maetz-Rensing K."/>
            <person name="Leendertz F."/>
            <person name="Hakenbeck R."/>
        </authorList>
    </citation>
    <scope>NUCLEOTIDE SEQUENCE [LARGE SCALE GENOMIC DNA]</scope>
    <source>
        <strain evidence="4 5">DD02</strain>
    </source>
</reference>
<dbReference type="Proteomes" id="UP000070198">
    <property type="component" value="Unassembled WGS sequence"/>
</dbReference>
<dbReference type="PANTHER" id="PTHR46558">
    <property type="entry name" value="TRACRIPTIONAL REGULATORY PROTEIN-RELATED-RELATED"/>
    <property type="match status" value="1"/>
</dbReference>
<feature type="domain" description="HTH cro/C1-type" evidence="3">
    <location>
        <begin position="3"/>
        <end position="57"/>
    </location>
</feature>
<dbReference type="PATRIC" id="fig|315405.11.peg.2369"/>
<dbReference type="Gene3D" id="1.10.260.40">
    <property type="entry name" value="lambda repressor-like DNA-binding domains"/>
    <property type="match status" value="1"/>
</dbReference>
<evidence type="ECO:0000259" key="3">
    <source>
        <dbReference type="PROSITE" id="PS50943"/>
    </source>
</evidence>
<dbReference type="GO" id="GO:0003677">
    <property type="term" value="F:DNA binding"/>
    <property type="evidence" value="ECO:0007669"/>
    <property type="project" value="UniProtKB-KW"/>
</dbReference>
<dbReference type="InterPro" id="IPR001387">
    <property type="entry name" value="Cro/C1-type_HTH"/>
</dbReference>
<dbReference type="RefSeq" id="WP_081214669.1">
    <property type="nucleotide sequence ID" value="NZ_KQ968756.1"/>
</dbReference>
<evidence type="ECO:0000313" key="5">
    <source>
        <dbReference type="Proteomes" id="UP000070198"/>
    </source>
</evidence>
<accession>A0A139MLW0</accession>
<dbReference type="AlphaFoldDB" id="A0A139MLW0"/>